<keyword evidence="5 13" id="KW-1003">Cell membrane</keyword>
<comment type="similarity">
    <text evidence="2 13">Belongs to the OXA1/ALB3/YidC family. Type 1 subfamily.</text>
</comment>
<dbReference type="PRINTS" id="PR01900">
    <property type="entry name" value="YIDCPROTEIN"/>
</dbReference>
<dbReference type="InterPro" id="IPR038221">
    <property type="entry name" value="YidC_periplasmic_sf"/>
</dbReference>
<feature type="domain" description="Membrane insertase YidC N-terminal" evidence="16">
    <location>
        <begin position="92"/>
        <end position="372"/>
    </location>
</feature>
<dbReference type="InterPro" id="IPR047196">
    <property type="entry name" value="YidC_ALB_C"/>
</dbReference>
<dbReference type="Gene3D" id="2.70.98.90">
    <property type="match status" value="1"/>
</dbReference>
<evidence type="ECO:0000259" key="16">
    <source>
        <dbReference type="Pfam" id="PF14849"/>
    </source>
</evidence>
<dbReference type="NCBIfam" id="TIGR03592">
    <property type="entry name" value="yidC_oxa1_cterm"/>
    <property type="match status" value="1"/>
</dbReference>
<feature type="transmembrane region" description="Helical" evidence="13">
    <location>
        <begin position="384"/>
        <end position="404"/>
    </location>
</feature>
<evidence type="ECO:0000256" key="13">
    <source>
        <dbReference type="HAMAP-Rule" id="MF_01810"/>
    </source>
</evidence>
<dbReference type="Proteomes" id="UP000787472">
    <property type="component" value="Unassembled WGS sequence"/>
</dbReference>
<evidence type="ECO:0000256" key="2">
    <source>
        <dbReference type="ARBA" id="ARBA00010527"/>
    </source>
</evidence>
<evidence type="ECO:0000256" key="9">
    <source>
        <dbReference type="ARBA" id="ARBA00023136"/>
    </source>
</evidence>
<feature type="transmembrane region" description="Helical" evidence="13">
    <location>
        <begin position="7"/>
        <end position="24"/>
    </location>
</feature>
<dbReference type="GO" id="GO:0005886">
    <property type="term" value="C:plasma membrane"/>
    <property type="evidence" value="ECO:0007669"/>
    <property type="project" value="UniProtKB-SubCell"/>
</dbReference>
<keyword evidence="4 13" id="KW-0813">Transport</keyword>
<dbReference type="PRINTS" id="PR00701">
    <property type="entry name" value="60KDINNERMP"/>
</dbReference>
<evidence type="ECO:0000256" key="14">
    <source>
        <dbReference type="SAM" id="MobiDB-lite"/>
    </source>
</evidence>
<protein>
    <recommendedName>
        <fullName evidence="3 13">Membrane protein insertase YidC</fullName>
    </recommendedName>
    <alternativeName>
        <fullName evidence="12 13">Foldase YidC</fullName>
    </alternativeName>
    <alternativeName>
        <fullName evidence="13">Membrane protein YidC</fullName>
    </alternativeName>
    <alternativeName>
        <fullName evidence="11 13">membrane integrase YidC</fullName>
    </alternativeName>
</protein>
<dbReference type="Pfam" id="PF02096">
    <property type="entry name" value="60KD_IMP"/>
    <property type="match status" value="1"/>
</dbReference>
<evidence type="ECO:0000256" key="6">
    <source>
        <dbReference type="ARBA" id="ARBA00022692"/>
    </source>
</evidence>
<keyword evidence="7 13" id="KW-0653">Protein transport</keyword>
<keyword evidence="6 13" id="KW-0812">Transmembrane</keyword>
<dbReference type="HAMAP" id="MF_01810">
    <property type="entry name" value="YidC_type1"/>
    <property type="match status" value="1"/>
</dbReference>
<dbReference type="AlphaFoldDB" id="A0A9E5MPX0"/>
<comment type="subcellular location">
    <subcellularLocation>
        <location evidence="1">Cell inner membrane</location>
        <topology evidence="1">Multi-pass membrane protein</topology>
    </subcellularLocation>
    <subcellularLocation>
        <location evidence="13">Cell membrane</location>
        <topology evidence="13">Multi-pass membrane protein</topology>
    </subcellularLocation>
</comment>
<dbReference type="NCBIfam" id="TIGR03593">
    <property type="entry name" value="yidC_nterm"/>
    <property type="match status" value="1"/>
</dbReference>
<dbReference type="InterPro" id="IPR001708">
    <property type="entry name" value="YidC/ALB3/OXA1/COX18"/>
</dbReference>
<comment type="subunit">
    <text evidence="13">Interacts with the Sec translocase complex via SecD. Specifically interacts with transmembrane segments of nascent integral membrane proteins during membrane integration.</text>
</comment>
<comment type="caution">
    <text evidence="17">The sequence shown here is derived from an EMBL/GenBank/DDBJ whole genome shotgun (WGS) entry which is preliminary data.</text>
</comment>
<proteinExistence type="inferred from homology"/>
<evidence type="ECO:0000256" key="1">
    <source>
        <dbReference type="ARBA" id="ARBA00004429"/>
    </source>
</evidence>
<dbReference type="InterPro" id="IPR028055">
    <property type="entry name" value="YidC/Oxa/ALB_C"/>
</dbReference>
<dbReference type="PANTHER" id="PTHR12428">
    <property type="entry name" value="OXA1"/>
    <property type="match status" value="1"/>
</dbReference>
<evidence type="ECO:0000256" key="12">
    <source>
        <dbReference type="ARBA" id="ARBA00033342"/>
    </source>
</evidence>
<reference evidence="17" key="1">
    <citation type="submission" date="2020-03" db="EMBL/GenBank/DDBJ databases">
        <authorList>
            <person name="Guo F."/>
        </authorList>
    </citation>
    <scope>NUCLEOTIDE SEQUENCE</scope>
    <source>
        <strain evidence="17">JCM 30134</strain>
    </source>
</reference>
<evidence type="ECO:0000313" key="18">
    <source>
        <dbReference type="Proteomes" id="UP000787472"/>
    </source>
</evidence>
<evidence type="ECO:0000256" key="5">
    <source>
        <dbReference type="ARBA" id="ARBA00022475"/>
    </source>
</evidence>
<dbReference type="InterPro" id="IPR019998">
    <property type="entry name" value="Membr_insert_YidC"/>
</dbReference>
<dbReference type="CDD" id="cd19961">
    <property type="entry name" value="EcYidC-like_peri"/>
    <property type="match status" value="1"/>
</dbReference>
<evidence type="ECO:0000313" key="17">
    <source>
        <dbReference type="EMBL" id="NHO68246.1"/>
    </source>
</evidence>
<evidence type="ECO:0000259" key="15">
    <source>
        <dbReference type="Pfam" id="PF02096"/>
    </source>
</evidence>
<evidence type="ECO:0000256" key="11">
    <source>
        <dbReference type="ARBA" id="ARBA00033245"/>
    </source>
</evidence>
<sequence length="572" mass="64305">MDWQRTIILGAIAIVSVVLINEWGDFQERNKPVISQETTVSQATTASADTTTSVPELGETATAAASPSDIPVSREEQMAAEQDVTSNTGELISVKTDALEFLIDPHGGDIVKAALPQYLEYIDTPDQPFILLNRTQSNTYVAQSGLIGTNATDTAAGRPVFQSAQTAYELADGEDILNVDLTYQQGQVVITKRFIFTRGDHLVKLEYRINNQSDKDWKAGLFAQIKRDSHNPVVVDGFGMKPYLGAALTTPDTNYKKLDFDDLADEDLTSVGGFKVTQTGGWVAMVQHYFLSAWVPDQTQENHFNLRKGKGDIYLMGFTSPQQTVAAGSEGVLSASFYAGPKNIDRLEKIAPYLDLTVDYGWLWWIAKPLFHFLDFIHSILGSWGWSIIALTIIIKAAFFKLSATSYRSMAKMRKFAPEMARMKELYGDDRQRMSQEMMKLYKKEKINPLSGCLPILVQMPVFISLYWVLMESVELRHTPFLWWIQDLSVKDPLFILPIVMGITMFIQQKLNPTPPDPTQARIMQMMPFVFTFMFLWFPAGLVVYWVVNNTLSIAQQYVITKRIEAGDVKTA</sequence>
<evidence type="ECO:0000256" key="10">
    <source>
        <dbReference type="ARBA" id="ARBA00023186"/>
    </source>
</evidence>
<feature type="transmembrane region" description="Helical" evidence="13">
    <location>
        <begin position="447"/>
        <end position="470"/>
    </location>
</feature>
<comment type="function">
    <text evidence="13">Required for the insertion and/or proper folding and/or complex formation of integral membrane proteins into the membrane. Involved in integration of membrane proteins that insert both dependently and independently of the Sec translocase complex, as well as at least some lipoproteins. Aids folding of multispanning membrane proteins.</text>
</comment>
<dbReference type="NCBIfam" id="NF002352">
    <property type="entry name" value="PRK01318.1-3"/>
    <property type="match status" value="1"/>
</dbReference>
<keyword evidence="8 13" id="KW-1133">Transmembrane helix</keyword>
<accession>A0A9E5MPX0</accession>
<dbReference type="InterPro" id="IPR028053">
    <property type="entry name" value="Membr_insert_YidC_N"/>
</dbReference>
<keyword evidence="9 13" id="KW-0472">Membrane</keyword>
<feature type="region of interest" description="Disordered" evidence="14">
    <location>
        <begin position="37"/>
        <end position="86"/>
    </location>
</feature>
<dbReference type="RefSeq" id="WP_167192056.1">
    <property type="nucleotide sequence ID" value="NZ_JAAONZ010000026.1"/>
</dbReference>
<dbReference type="GO" id="GO:0032977">
    <property type="term" value="F:membrane insertase activity"/>
    <property type="evidence" value="ECO:0007669"/>
    <property type="project" value="InterPro"/>
</dbReference>
<feature type="compositionally biased region" description="Low complexity" evidence="14">
    <location>
        <begin position="38"/>
        <end position="53"/>
    </location>
</feature>
<dbReference type="GO" id="GO:0051205">
    <property type="term" value="P:protein insertion into membrane"/>
    <property type="evidence" value="ECO:0007669"/>
    <property type="project" value="TreeGrafter"/>
</dbReference>
<gene>
    <name evidence="13 17" type="primary">yidC</name>
    <name evidence="17" type="ORF">G8770_22070</name>
</gene>
<evidence type="ECO:0000256" key="4">
    <source>
        <dbReference type="ARBA" id="ARBA00022448"/>
    </source>
</evidence>
<feature type="transmembrane region" description="Helical" evidence="13">
    <location>
        <begin position="528"/>
        <end position="548"/>
    </location>
</feature>
<dbReference type="EMBL" id="JAAONZ010000026">
    <property type="protein sequence ID" value="NHO68246.1"/>
    <property type="molecule type" value="Genomic_DNA"/>
</dbReference>
<evidence type="ECO:0000256" key="7">
    <source>
        <dbReference type="ARBA" id="ARBA00022927"/>
    </source>
</evidence>
<feature type="domain" description="Membrane insertase YidC/Oxa/ALB C-terminal" evidence="15">
    <location>
        <begin position="384"/>
        <end position="562"/>
    </location>
</feature>
<keyword evidence="18" id="KW-1185">Reference proteome</keyword>
<organism evidence="17 18">
    <name type="scientific">Pseudomaricurvus hydrocarbonicus</name>
    <dbReference type="NCBI Taxonomy" id="1470433"/>
    <lineage>
        <taxon>Bacteria</taxon>
        <taxon>Pseudomonadati</taxon>
        <taxon>Pseudomonadota</taxon>
        <taxon>Gammaproteobacteria</taxon>
        <taxon>Cellvibrionales</taxon>
        <taxon>Cellvibrionaceae</taxon>
        <taxon>Pseudomaricurvus</taxon>
    </lineage>
</organism>
<dbReference type="Pfam" id="PF14849">
    <property type="entry name" value="YidC_periplas"/>
    <property type="match status" value="1"/>
</dbReference>
<evidence type="ECO:0000256" key="8">
    <source>
        <dbReference type="ARBA" id="ARBA00022989"/>
    </source>
</evidence>
<name>A0A9E5MPX0_9GAMM</name>
<dbReference type="CDD" id="cd20070">
    <property type="entry name" value="5TM_YidC_Alb3"/>
    <property type="match status" value="1"/>
</dbReference>
<dbReference type="PANTHER" id="PTHR12428:SF65">
    <property type="entry name" value="CYTOCHROME C OXIDASE ASSEMBLY PROTEIN COX18, MITOCHONDRIAL"/>
    <property type="match status" value="1"/>
</dbReference>
<dbReference type="NCBIfam" id="NF002353">
    <property type="entry name" value="PRK01318.1-4"/>
    <property type="match status" value="1"/>
</dbReference>
<dbReference type="GO" id="GO:0015031">
    <property type="term" value="P:protein transport"/>
    <property type="evidence" value="ECO:0007669"/>
    <property type="project" value="UniProtKB-KW"/>
</dbReference>
<evidence type="ECO:0000256" key="3">
    <source>
        <dbReference type="ARBA" id="ARBA00015325"/>
    </source>
</evidence>
<keyword evidence="10 13" id="KW-0143">Chaperone</keyword>